<sequence>MALAGRKSRNWTNKEDEKLLNVLIEQKAQRATQFEWSVVKALLKVQGIDRDATQIRNHYNDTRAPPNLDKIKAAVHGKHANGDLSFSPAMGASGSQRRPVQQNLVVDLEEHVGDSDETDDDEYNEQTETNALKRRSEGGSSGDRRRLRQELDAKVHNALELMRLKAESRLNPPPSIYEKVLTKLRQHPGVATKGPDFIFTMMEYIRLKLFAFIVRPHRSEDEVPPEIAQKSGFYWPYFRYVVNHHKNVHNVYDHPLFTTYSKICTLLCRTVLEH</sequence>
<dbReference type="AlphaFoldDB" id="A0A9Q1GFW8"/>
<protein>
    <recommendedName>
        <fullName evidence="2">Myb-like domain-containing protein</fullName>
    </recommendedName>
</protein>
<evidence type="ECO:0000313" key="4">
    <source>
        <dbReference type="Proteomes" id="UP001153076"/>
    </source>
</evidence>
<organism evidence="3 4">
    <name type="scientific">Carnegiea gigantea</name>
    <dbReference type="NCBI Taxonomy" id="171969"/>
    <lineage>
        <taxon>Eukaryota</taxon>
        <taxon>Viridiplantae</taxon>
        <taxon>Streptophyta</taxon>
        <taxon>Embryophyta</taxon>
        <taxon>Tracheophyta</taxon>
        <taxon>Spermatophyta</taxon>
        <taxon>Magnoliopsida</taxon>
        <taxon>eudicotyledons</taxon>
        <taxon>Gunneridae</taxon>
        <taxon>Pentapetalae</taxon>
        <taxon>Caryophyllales</taxon>
        <taxon>Cactineae</taxon>
        <taxon>Cactaceae</taxon>
        <taxon>Cactoideae</taxon>
        <taxon>Echinocereeae</taxon>
        <taxon>Carnegiea</taxon>
    </lineage>
</organism>
<evidence type="ECO:0000256" key="1">
    <source>
        <dbReference type="SAM" id="MobiDB-lite"/>
    </source>
</evidence>
<feature type="region of interest" description="Disordered" evidence="1">
    <location>
        <begin position="80"/>
        <end position="99"/>
    </location>
</feature>
<dbReference type="Gene3D" id="1.10.10.60">
    <property type="entry name" value="Homeodomain-like"/>
    <property type="match status" value="1"/>
</dbReference>
<feature type="compositionally biased region" description="Basic and acidic residues" evidence="1">
    <location>
        <begin position="134"/>
        <end position="147"/>
    </location>
</feature>
<gene>
    <name evidence="3" type="ORF">Cgig2_006923</name>
</gene>
<evidence type="ECO:0000313" key="3">
    <source>
        <dbReference type="EMBL" id="KAJ8419782.1"/>
    </source>
</evidence>
<dbReference type="Proteomes" id="UP001153076">
    <property type="component" value="Unassembled WGS sequence"/>
</dbReference>
<dbReference type="PROSITE" id="PS50090">
    <property type="entry name" value="MYB_LIKE"/>
    <property type="match status" value="1"/>
</dbReference>
<feature type="region of interest" description="Disordered" evidence="1">
    <location>
        <begin position="111"/>
        <end position="147"/>
    </location>
</feature>
<feature type="domain" description="Myb-like" evidence="2">
    <location>
        <begin position="3"/>
        <end position="63"/>
    </location>
</feature>
<dbReference type="EMBL" id="JAKOGI010004440">
    <property type="protein sequence ID" value="KAJ8419782.1"/>
    <property type="molecule type" value="Genomic_DNA"/>
</dbReference>
<comment type="caution">
    <text evidence="3">The sequence shown here is derived from an EMBL/GenBank/DDBJ whole genome shotgun (WGS) entry which is preliminary data.</text>
</comment>
<accession>A0A9Q1GFW8</accession>
<name>A0A9Q1GFW8_9CARY</name>
<reference evidence="3" key="1">
    <citation type="submission" date="2022-04" db="EMBL/GenBank/DDBJ databases">
        <title>Carnegiea gigantea Genome sequencing and assembly v2.</title>
        <authorList>
            <person name="Copetti D."/>
            <person name="Sanderson M.J."/>
            <person name="Burquez A."/>
            <person name="Wojciechowski M.F."/>
        </authorList>
    </citation>
    <scope>NUCLEOTIDE SEQUENCE</scope>
    <source>
        <strain evidence="3">SGP5-SGP5p</strain>
        <tissue evidence="3">Aerial part</tissue>
    </source>
</reference>
<dbReference type="InterPro" id="IPR009057">
    <property type="entry name" value="Homeodomain-like_sf"/>
</dbReference>
<dbReference type="OrthoDB" id="1061226at2759"/>
<dbReference type="SUPFAM" id="SSF46689">
    <property type="entry name" value="Homeodomain-like"/>
    <property type="match status" value="1"/>
</dbReference>
<proteinExistence type="predicted"/>
<feature type="compositionally biased region" description="Acidic residues" evidence="1">
    <location>
        <begin position="115"/>
        <end position="125"/>
    </location>
</feature>
<evidence type="ECO:0000259" key="2">
    <source>
        <dbReference type="PROSITE" id="PS50090"/>
    </source>
</evidence>
<dbReference type="InterPro" id="IPR001005">
    <property type="entry name" value="SANT/Myb"/>
</dbReference>
<keyword evidence="4" id="KW-1185">Reference proteome</keyword>